<proteinExistence type="predicted"/>
<keyword evidence="3" id="KW-1185">Reference proteome</keyword>
<feature type="transmembrane region" description="Helical" evidence="1">
    <location>
        <begin position="39"/>
        <end position="62"/>
    </location>
</feature>
<sequence length="73" mass="8120">MLSARLARPAMRIAPRGVRHQHQTFEPSYKVNTPPYPPAFIGALTVGILSAGFWVIYGGALFQNKKHGFPQKK</sequence>
<evidence type="ECO:0000313" key="3">
    <source>
        <dbReference type="Proteomes" id="UP001165060"/>
    </source>
</evidence>
<dbReference type="Proteomes" id="UP001165060">
    <property type="component" value="Unassembled WGS sequence"/>
</dbReference>
<evidence type="ECO:0000256" key="1">
    <source>
        <dbReference type="SAM" id="Phobius"/>
    </source>
</evidence>
<comment type="caution">
    <text evidence="2">The sequence shown here is derived from an EMBL/GenBank/DDBJ whole genome shotgun (WGS) entry which is preliminary data.</text>
</comment>
<protein>
    <submittedName>
        <fullName evidence="2">Uncharacterized protein</fullName>
    </submittedName>
</protein>
<evidence type="ECO:0000313" key="2">
    <source>
        <dbReference type="EMBL" id="GMI30908.1"/>
    </source>
</evidence>
<keyword evidence="1" id="KW-0812">Transmembrane</keyword>
<organism evidence="2 3">
    <name type="scientific">Tetraparma gracilis</name>
    <dbReference type="NCBI Taxonomy" id="2962635"/>
    <lineage>
        <taxon>Eukaryota</taxon>
        <taxon>Sar</taxon>
        <taxon>Stramenopiles</taxon>
        <taxon>Ochrophyta</taxon>
        <taxon>Bolidophyceae</taxon>
        <taxon>Parmales</taxon>
        <taxon>Triparmaceae</taxon>
        <taxon>Tetraparma</taxon>
    </lineage>
</organism>
<dbReference type="EMBL" id="BRYB01003124">
    <property type="protein sequence ID" value="GMI30908.1"/>
    <property type="molecule type" value="Genomic_DNA"/>
</dbReference>
<keyword evidence="1" id="KW-0472">Membrane</keyword>
<gene>
    <name evidence="2" type="ORF">TeGR_g2936</name>
</gene>
<keyword evidence="1" id="KW-1133">Transmembrane helix</keyword>
<accession>A0ABQ6MRQ0</accession>
<reference evidence="2 3" key="1">
    <citation type="journal article" date="2023" name="Commun. Biol.">
        <title>Genome analysis of Parmales, the sister group of diatoms, reveals the evolutionary specialization of diatoms from phago-mixotrophs to photoautotrophs.</title>
        <authorList>
            <person name="Ban H."/>
            <person name="Sato S."/>
            <person name="Yoshikawa S."/>
            <person name="Yamada K."/>
            <person name="Nakamura Y."/>
            <person name="Ichinomiya M."/>
            <person name="Sato N."/>
            <person name="Blanc-Mathieu R."/>
            <person name="Endo H."/>
            <person name="Kuwata A."/>
            <person name="Ogata H."/>
        </authorList>
    </citation>
    <scope>NUCLEOTIDE SEQUENCE [LARGE SCALE GENOMIC DNA]</scope>
</reference>
<name>A0ABQ6MRQ0_9STRA</name>